<dbReference type="Proteomes" id="UP000466345">
    <property type="component" value="Unassembled WGS sequence"/>
</dbReference>
<evidence type="ECO:0000313" key="3">
    <source>
        <dbReference type="Proteomes" id="UP000466345"/>
    </source>
</evidence>
<dbReference type="EMBL" id="WEGJ01000018">
    <property type="protein sequence ID" value="MQY14108.1"/>
    <property type="molecule type" value="Genomic_DNA"/>
</dbReference>
<dbReference type="SUPFAM" id="SSF52540">
    <property type="entry name" value="P-loop containing nucleoside triphosphate hydrolases"/>
    <property type="match status" value="1"/>
</dbReference>
<accession>A0A7K0CKV1</accession>
<proteinExistence type="predicted"/>
<dbReference type="SUPFAM" id="SSF48452">
    <property type="entry name" value="TPR-like"/>
    <property type="match status" value="1"/>
</dbReference>
<dbReference type="InterPro" id="IPR011990">
    <property type="entry name" value="TPR-like_helical_dom_sf"/>
</dbReference>
<dbReference type="GO" id="GO:0006355">
    <property type="term" value="P:regulation of DNA-templated transcription"/>
    <property type="evidence" value="ECO:0007669"/>
    <property type="project" value="InterPro"/>
</dbReference>
<protein>
    <recommendedName>
        <fullName evidence="1">HTH luxR-type domain-containing protein</fullName>
    </recommendedName>
</protein>
<gene>
    <name evidence="2" type="ORF">SRB5_42690</name>
</gene>
<dbReference type="PANTHER" id="PTHR47691">
    <property type="entry name" value="REGULATOR-RELATED"/>
    <property type="match status" value="1"/>
</dbReference>
<dbReference type="Pfam" id="PF00196">
    <property type="entry name" value="GerE"/>
    <property type="match status" value="1"/>
</dbReference>
<dbReference type="InterPro" id="IPR036388">
    <property type="entry name" value="WH-like_DNA-bd_sf"/>
</dbReference>
<dbReference type="OrthoDB" id="9812579at2"/>
<dbReference type="SMART" id="SM00421">
    <property type="entry name" value="HTH_LUXR"/>
    <property type="match status" value="1"/>
</dbReference>
<dbReference type="Gene3D" id="1.25.40.10">
    <property type="entry name" value="Tetratricopeptide repeat domain"/>
    <property type="match status" value="1"/>
</dbReference>
<feature type="domain" description="HTH luxR-type" evidence="1">
    <location>
        <begin position="672"/>
        <end position="736"/>
    </location>
</feature>
<dbReference type="Gene3D" id="1.10.10.10">
    <property type="entry name" value="Winged helix-like DNA-binding domain superfamily/Winged helix DNA-binding domain"/>
    <property type="match status" value="1"/>
</dbReference>
<organism evidence="2 3">
    <name type="scientific">Streptomyces smaragdinus</name>
    <dbReference type="NCBI Taxonomy" id="2585196"/>
    <lineage>
        <taxon>Bacteria</taxon>
        <taxon>Bacillati</taxon>
        <taxon>Actinomycetota</taxon>
        <taxon>Actinomycetes</taxon>
        <taxon>Kitasatosporales</taxon>
        <taxon>Streptomycetaceae</taxon>
        <taxon>Streptomyces</taxon>
    </lineage>
</organism>
<name>A0A7K0CKV1_9ACTN</name>
<dbReference type="PROSITE" id="PS50043">
    <property type="entry name" value="HTH_LUXR_2"/>
    <property type="match status" value="1"/>
</dbReference>
<dbReference type="Gene3D" id="3.40.50.300">
    <property type="entry name" value="P-loop containing nucleotide triphosphate hydrolases"/>
    <property type="match status" value="1"/>
</dbReference>
<dbReference type="GO" id="GO:0003677">
    <property type="term" value="F:DNA binding"/>
    <property type="evidence" value="ECO:0007669"/>
    <property type="project" value="InterPro"/>
</dbReference>
<dbReference type="CDD" id="cd06170">
    <property type="entry name" value="LuxR_C_like"/>
    <property type="match status" value="1"/>
</dbReference>
<dbReference type="AlphaFoldDB" id="A0A7K0CKV1"/>
<keyword evidence="3" id="KW-1185">Reference proteome</keyword>
<dbReference type="PANTHER" id="PTHR47691:SF3">
    <property type="entry name" value="HTH-TYPE TRANSCRIPTIONAL REGULATOR RV0890C-RELATED"/>
    <property type="match status" value="1"/>
</dbReference>
<dbReference type="RefSeq" id="WP_153454455.1">
    <property type="nucleotide sequence ID" value="NZ_WEGJ01000018.1"/>
</dbReference>
<sequence length="737" mass="76920">MSVTTAPVGRELELTTLGGLLAGAARLVTVTGPGGVGKSLLAEAAAQAVAADFAAVVAAADVAEGAASLGAVAEGRTLLVLDDRVHGGAPAAEGVAGLLEQRDGLVVLATAREPLRVRGEQLLALGPLAVPRVTGEPLDPDELRSYASVALFERRARDADPGFALTAENAAAVAGLCVLLEGLPLALELAAERLRLLPPQPLLDRLRHDPSALSGGPAGAPQRHRSLVALAEWSCRGLGTELTSALEELAVYEEGFALVPPAPGMRPPAPAAAVEELLDRGLLTVTGQDAEAVRLAVPEPVRSYCRARTAGAGRAAEVRDGHAAYCRQLVAAAGRGLAGTEQARWLRALAAEGAELEAALAWLGERGEREAAAGLLLGCRLSWLAHGRLRAGLRRCDELAEGPGAPLPEAVRGRLVALSGTFAAALGDPQEAVARYRRALALSKGAGDRRQHALTSAWLGAALLAAGDLPGARAVLVTALHALEQLGAVADAAQARARLAEVTRLDEGNRRKARELLDASVAALRRTGDRRGLATALRYGARLAADGEEPELADALLREALRCYEETGERTELPAALEEFTLLMLRVRPGELPRAVRLLAAADTLRRRPGVVVPDERRAAAEEARTALGSRLEWADYATAWAEGVRLTPGGAAAEALSAPAPARRHGATVTADPAAQQLTPRQVQVALLVAEGMTNRQIAARLELSEWTVVNHVRQVMRRLGCTSRVQVAGAVGRWA</sequence>
<evidence type="ECO:0000313" key="2">
    <source>
        <dbReference type="EMBL" id="MQY14108.1"/>
    </source>
</evidence>
<dbReference type="InterPro" id="IPR000792">
    <property type="entry name" value="Tscrpt_reg_LuxR_C"/>
</dbReference>
<dbReference type="PRINTS" id="PR00038">
    <property type="entry name" value="HTHLUXR"/>
</dbReference>
<evidence type="ECO:0000259" key="1">
    <source>
        <dbReference type="PROSITE" id="PS50043"/>
    </source>
</evidence>
<reference evidence="2 3" key="1">
    <citation type="submission" date="2019-10" db="EMBL/GenBank/DDBJ databases">
        <title>Streptomyces smaragdinus sp. nov. and Streptomyces fabii sp. nov., isolated from the gut of fungus growing-termite Macrotermes natalensis.</title>
        <authorList>
            <person name="Schwitalla J."/>
            <person name="Benndorf R."/>
            <person name="Martin K."/>
            <person name="De Beer W."/>
            <person name="Kaster A.-K."/>
            <person name="Vollmers J."/>
            <person name="Poulsen M."/>
            <person name="Beemelmanns C."/>
        </authorList>
    </citation>
    <scope>NUCLEOTIDE SEQUENCE [LARGE SCALE GENOMIC DNA]</scope>
    <source>
        <strain evidence="2 3">RB5</strain>
    </source>
</reference>
<dbReference type="SUPFAM" id="SSF46894">
    <property type="entry name" value="C-terminal effector domain of the bipartite response regulators"/>
    <property type="match status" value="1"/>
</dbReference>
<dbReference type="InterPro" id="IPR027417">
    <property type="entry name" value="P-loop_NTPase"/>
</dbReference>
<comment type="caution">
    <text evidence="2">The sequence shown here is derived from an EMBL/GenBank/DDBJ whole genome shotgun (WGS) entry which is preliminary data.</text>
</comment>
<dbReference type="InterPro" id="IPR016032">
    <property type="entry name" value="Sig_transdc_resp-reg_C-effctor"/>
</dbReference>